<evidence type="ECO:0000313" key="8">
    <source>
        <dbReference type="Proteomes" id="UP001209878"/>
    </source>
</evidence>
<evidence type="ECO:0000256" key="3">
    <source>
        <dbReference type="ARBA" id="ARBA00023163"/>
    </source>
</evidence>
<protein>
    <recommendedName>
        <fullName evidence="6">T-box domain-containing protein</fullName>
    </recommendedName>
</protein>
<dbReference type="EMBL" id="JAODUO010000083">
    <property type="protein sequence ID" value="KAK2190335.1"/>
    <property type="molecule type" value="Genomic_DNA"/>
</dbReference>
<dbReference type="Gene3D" id="2.60.40.820">
    <property type="entry name" value="Transcription factor, T-box"/>
    <property type="match status" value="1"/>
</dbReference>
<evidence type="ECO:0000256" key="2">
    <source>
        <dbReference type="ARBA" id="ARBA00023125"/>
    </source>
</evidence>
<name>A0AAD9P940_RIDPI</name>
<dbReference type="GO" id="GO:0005634">
    <property type="term" value="C:nucleus"/>
    <property type="evidence" value="ECO:0007669"/>
    <property type="project" value="UniProtKB-SubCell"/>
</dbReference>
<accession>A0AAD9P940</accession>
<dbReference type="Pfam" id="PF00907">
    <property type="entry name" value="T-box"/>
    <property type="match status" value="1"/>
</dbReference>
<evidence type="ECO:0000313" key="7">
    <source>
        <dbReference type="EMBL" id="KAK2190335.1"/>
    </source>
</evidence>
<comment type="subcellular location">
    <subcellularLocation>
        <location evidence="5">Nucleus</location>
    </subcellularLocation>
</comment>
<dbReference type="InterPro" id="IPR036960">
    <property type="entry name" value="T-box_sf"/>
</dbReference>
<dbReference type="PROSITE" id="PS50252">
    <property type="entry name" value="TBOX_3"/>
    <property type="match status" value="1"/>
</dbReference>
<gene>
    <name evidence="7" type="ORF">NP493_84g04053</name>
</gene>
<feature type="domain" description="T-box" evidence="6">
    <location>
        <begin position="75"/>
        <end position="97"/>
    </location>
</feature>
<dbReference type="GO" id="GO:0045893">
    <property type="term" value="P:positive regulation of DNA-templated transcription"/>
    <property type="evidence" value="ECO:0007669"/>
    <property type="project" value="InterPro"/>
</dbReference>
<reference evidence="7" key="1">
    <citation type="journal article" date="2023" name="Mol. Biol. Evol.">
        <title>Third-Generation Sequencing Reveals the Adaptive Role of the Epigenome in Three Deep-Sea Polychaetes.</title>
        <authorList>
            <person name="Perez M."/>
            <person name="Aroh O."/>
            <person name="Sun Y."/>
            <person name="Lan Y."/>
            <person name="Juniper S.K."/>
            <person name="Young C.R."/>
            <person name="Angers B."/>
            <person name="Qian P.Y."/>
        </authorList>
    </citation>
    <scope>NUCLEOTIDE SEQUENCE</scope>
    <source>
        <strain evidence="7">R07B-5</strain>
    </source>
</reference>
<dbReference type="GO" id="GO:0003677">
    <property type="term" value="F:DNA binding"/>
    <property type="evidence" value="ECO:0007669"/>
    <property type="project" value="UniProtKB-UniRule"/>
</dbReference>
<dbReference type="SUPFAM" id="SSF49417">
    <property type="entry name" value="p53-like transcription factors"/>
    <property type="match status" value="1"/>
</dbReference>
<dbReference type="AlphaFoldDB" id="A0AAD9P940"/>
<evidence type="ECO:0000256" key="4">
    <source>
        <dbReference type="ARBA" id="ARBA00023242"/>
    </source>
</evidence>
<keyword evidence="4 5" id="KW-0539">Nucleus</keyword>
<proteinExistence type="predicted"/>
<evidence type="ECO:0000259" key="6">
    <source>
        <dbReference type="PROSITE" id="PS50252"/>
    </source>
</evidence>
<dbReference type="InterPro" id="IPR046360">
    <property type="entry name" value="T-box_DNA-bd"/>
</dbReference>
<keyword evidence="8" id="KW-1185">Reference proteome</keyword>
<sequence length="154" mass="17048">MCAPLPDEVGVYLGRHKNESLGACIRTEKLVEVAASPLSESAGTGLFERAKAVDGNLPTETDAKSSELAGVQCHLETKELWQKFHELGTEMIITKTGSVINVGRPRRVARGHLIRFSRRRRTPSCLQTRLVDATQLTRIRHDDSTNNYHGDAVK</sequence>
<dbReference type="Proteomes" id="UP001209878">
    <property type="component" value="Unassembled WGS sequence"/>
</dbReference>
<evidence type="ECO:0000256" key="5">
    <source>
        <dbReference type="PROSITE-ProRule" id="PRU00201"/>
    </source>
</evidence>
<keyword evidence="3" id="KW-0804">Transcription</keyword>
<dbReference type="GO" id="GO:0003700">
    <property type="term" value="F:DNA-binding transcription factor activity"/>
    <property type="evidence" value="ECO:0007669"/>
    <property type="project" value="InterPro"/>
</dbReference>
<keyword evidence="1" id="KW-0805">Transcription regulation</keyword>
<keyword evidence="2 5" id="KW-0238">DNA-binding</keyword>
<comment type="caution">
    <text evidence="7">The sequence shown here is derived from an EMBL/GenBank/DDBJ whole genome shotgun (WGS) entry which is preliminary data.</text>
</comment>
<evidence type="ECO:0000256" key="1">
    <source>
        <dbReference type="ARBA" id="ARBA00023015"/>
    </source>
</evidence>
<dbReference type="InterPro" id="IPR008967">
    <property type="entry name" value="p53-like_TF_DNA-bd_sf"/>
</dbReference>
<organism evidence="7 8">
    <name type="scientific">Ridgeia piscesae</name>
    <name type="common">Tubeworm</name>
    <dbReference type="NCBI Taxonomy" id="27915"/>
    <lineage>
        <taxon>Eukaryota</taxon>
        <taxon>Metazoa</taxon>
        <taxon>Spiralia</taxon>
        <taxon>Lophotrochozoa</taxon>
        <taxon>Annelida</taxon>
        <taxon>Polychaeta</taxon>
        <taxon>Sedentaria</taxon>
        <taxon>Canalipalpata</taxon>
        <taxon>Sabellida</taxon>
        <taxon>Siboglinidae</taxon>
        <taxon>Ridgeia</taxon>
    </lineage>
</organism>
<comment type="caution">
    <text evidence="5">Lacks conserved residue(s) required for the propagation of feature annotation.</text>
</comment>